<name>A0A3S9HQP7_9BURK</name>
<proteinExistence type="predicted"/>
<organism evidence="1 2">
    <name type="scientific">Undibacterium parvum</name>
    <dbReference type="NCBI Taxonomy" id="401471"/>
    <lineage>
        <taxon>Bacteria</taxon>
        <taxon>Pseudomonadati</taxon>
        <taxon>Pseudomonadota</taxon>
        <taxon>Betaproteobacteria</taxon>
        <taxon>Burkholderiales</taxon>
        <taxon>Oxalobacteraceae</taxon>
        <taxon>Undibacterium</taxon>
    </lineage>
</organism>
<dbReference type="Proteomes" id="UP000275663">
    <property type="component" value="Chromosome"/>
</dbReference>
<protein>
    <recommendedName>
        <fullName evidence="3">4Fe-4S ferredoxin-type domain-containing protein</fullName>
    </recommendedName>
</protein>
<dbReference type="KEGG" id="upv:EJN92_03490"/>
<sequence>MIWLQPEAATKPQPGQACNACGVCCASEPCPVARVFLWQFRGACQALVWSAAKRQYRCGMLLEPSNYLRFLPRVAQRPFRFLVARWVAADTACDSDAQV</sequence>
<evidence type="ECO:0000313" key="2">
    <source>
        <dbReference type="Proteomes" id="UP000275663"/>
    </source>
</evidence>
<dbReference type="AlphaFoldDB" id="A0A3S9HQP7"/>
<keyword evidence="2" id="KW-1185">Reference proteome</keyword>
<evidence type="ECO:0000313" key="1">
    <source>
        <dbReference type="EMBL" id="AZP14397.1"/>
    </source>
</evidence>
<dbReference type="OrthoDB" id="8536890at2"/>
<gene>
    <name evidence="1" type="ORF">EJN92_03490</name>
</gene>
<dbReference type="EMBL" id="CP034464">
    <property type="protein sequence ID" value="AZP14397.1"/>
    <property type="molecule type" value="Genomic_DNA"/>
</dbReference>
<accession>A0A3S9HQP7</accession>
<reference evidence="1 2" key="1">
    <citation type="journal article" date="2011" name="Int. J. Syst. Evol. Microbiol.">
        <title>Description of Undibacterium oligocarboniphilum sp. nov., isolated from purified water, and Undibacterium pigrum strain CCUG 49012 as the type strain of Undibacterium parvum sp. nov., and emended descriptions of the genus Undibacterium and the species Undibacterium pigrum.</title>
        <authorList>
            <person name="Eder W."/>
            <person name="Wanner G."/>
            <person name="Ludwig W."/>
            <person name="Busse H.J."/>
            <person name="Ziemke-Kageler F."/>
            <person name="Lang E."/>
        </authorList>
    </citation>
    <scope>NUCLEOTIDE SEQUENCE [LARGE SCALE GENOMIC DNA]</scope>
    <source>
        <strain evidence="1 2">DSM 23061</strain>
    </source>
</reference>
<evidence type="ECO:0008006" key="3">
    <source>
        <dbReference type="Google" id="ProtNLM"/>
    </source>
</evidence>